<dbReference type="OMA" id="TIREQSC"/>
<dbReference type="GO" id="GO:0045217">
    <property type="term" value="P:cell-cell junction maintenance"/>
    <property type="evidence" value="ECO:0007669"/>
    <property type="project" value="TreeGrafter"/>
</dbReference>
<protein>
    <recommendedName>
        <fullName evidence="7">UPAR/Ly6 domain-containing protein</fullName>
    </recommendedName>
</protein>
<organism evidence="8 9">
    <name type="scientific">Papio anubis</name>
    <name type="common">Olive baboon</name>
    <dbReference type="NCBI Taxonomy" id="9555"/>
    <lineage>
        <taxon>Eukaryota</taxon>
        <taxon>Metazoa</taxon>
        <taxon>Chordata</taxon>
        <taxon>Craniata</taxon>
        <taxon>Vertebrata</taxon>
        <taxon>Euteleostomi</taxon>
        <taxon>Mammalia</taxon>
        <taxon>Eutheria</taxon>
        <taxon>Euarchontoglires</taxon>
        <taxon>Primates</taxon>
        <taxon>Haplorrhini</taxon>
        <taxon>Catarrhini</taxon>
        <taxon>Cercopithecidae</taxon>
        <taxon>Cercopithecinae</taxon>
        <taxon>Papio</taxon>
    </lineage>
</organism>
<dbReference type="InterPro" id="IPR045860">
    <property type="entry name" value="Snake_toxin-like_sf"/>
</dbReference>
<feature type="domain" description="UPAR/Ly6" evidence="7">
    <location>
        <begin position="77"/>
        <end position="136"/>
    </location>
</feature>
<keyword evidence="2" id="KW-1003">Cell membrane</keyword>
<dbReference type="GeneTree" id="ENSGT00530000063351"/>
<dbReference type="CDD" id="cd23636">
    <property type="entry name" value="TFP_LU_ECD_CD177_rpt2"/>
    <property type="match status" value="1"/>
</dbReference>
<feature type="domain" description="UPAR/Ly6" evidence="7">
    <location>
        <begin position="154"/>
        <end position="229"/>
    </location>
</feature>
<dbReference type="Proteomes" id="UP000028761">
    <property type="component" value="Unplaced"/>
</dbReference>
<dbReference type="InterPro" id="IPR051899">
    <property type="entry name" value="Fert-Immune_med_protein"/>
</dbReference>
<accession>A0A8I5RA65</accession>
<proteinExistence type="predicted"/>
<evidence type="ECO:0000256" key="4">
    <source>
        <dbReference type="ARBA" id="ARBA00023136"/>
    </source>
</evidence>
<dbReference type="GO" id="GO:0044853">
    <property type="term" value="C:plasma membrane raft"/>
    <property type="evidence" value="ECO:0007669"/>
    <property type="project" value="TreeGrafter"/>
</dbReference>
<sequence>MRNEETAFPNYWRTRKEIISHRRVMSPLLLLALLGVTFPLPGVQELLCQFGTLKEVWNVSQLPLHWTPKEISCDSGLGCQDTMVLIESGPQVSMVLSKGCTEAKDQEPRVTEHRMGPGLSVLSYTYVCRHKDFCNNLVTTAPLWTPKPPADPGSLRCPVCLSMEDCPEGTTEEICPKGTTHCYNGLLRLRGGGIFSNLRVQGCLPQPGCNLLNGTQEIGPVRMTENCKKKGHRSLSATLTSPGPAHGAGVPQQPCLYRREHQKIKGTSGVTEKARVKEDTERVPPSPFRYCHGRECQGMSP</sequence>
<evidence type="ECO:0000256" key="3">
    <source>
        <dbReference type="ARBA" id="ARBA00022729"/>
    </source>
</evidence>
<dbReference type="GO" id="GO:0098742">
    <property type="term" value="P:cell-cell adhesion via plasma-membrane adhesion molecules"/>
    <property type="evidence" value="ECO:0007669"/>
    <property type="project" value="TreeGrafter"/>
</dbReference>
<dbReference type="GO" id="GO:0043315">
    <property type="term" value="P:positive regulation of neutrophil degranulation"/>
    <property type="evidence" value="ECO:0007669"/>
    <property type="project" value="TreeGrafter"/>
</dbReference>
<evidence type="ECO:0000256" key="6">
    <source>
        <dbReference type="SAM" id="MobiDB-lite"/>
    </source>
</evidence>
<dbReference type="InterPro" id="IPR016054">
    <property type="entry name" value="LY6_UPA_recep-like"/>
</dbReference>
<evidence type="ECO:0000313" key="9">
    <source>
        <dbReference type="Proteomes" id="UP000028761"/>
    </source>
</evidence>
<dbReference type="AlphaFoldDB" id="A0A8I5RA65"/>
<evidence type="ECO:0000313" key="8">
    <source>
        <dbReference type="Ensembl" id="ENSPANP00000061105.1"/>
    </source>
</evidence>
<evidence type="ECO:0000259" key="7">
    <source>
        <dbReference type="Pfam" id="PF00021"/>
    </source>
</evidence>
<dbReference type="CDD" id="cd23623">
    <property type="entry name" value="TFP_LU_ECD_CD177_rpt1"/>
    <property type="match status" value="1"/>
</dbReference>
<dbReference type="GO" id="GO:0007159">
    <property type="term" value="P:leukocyte cell-cell adhesion"/>
    <property type="evidence" value="ECO:0007669"/>
    <property type="project" value="TreeGrafter"/>
</dbReference>
<evidence type="ECO:0000256" key="2">
    <source>
        <dbReference type="ARBA" id="ARBA00022475"/>
    </source>
</evidence>
<evidence type="ECO:0000256" key="1">
    <source>
        <dbReference type="ARBA" id="ARBA00004236"/>
    </source>
</evidence>
<feature type="compositionally biased region" description="Basic and acidic residues" evidence="6">
    <location>
        <begin position="272"/>
        <end position="282"/>
    </location>
</feature>
<dbReference type="Ensembl" id="ENSPANT00000075235.1">
    <property type="protein sequence ID" value="ENSPANP00000061105.1"/>
    <property type="gene ID" value="ENSPANG00000049587.1"/>
</dbReference>
<dbReference type="Pfam" id="PF00021">
    <property type="entry name" value="UPAR_LY6"/>
    <property type="match status" value="2"/>
</dbReference>
<feature type="region of interest" description="Disordered" evidence="6">
    <location>
        <begin position="266"/>
        <end position="286"/>
    </location>
</feature>
<reference evidence="8" key="1">
    <citation type="submission" date="2025-08" db="UniProtKB">
        <authorList>
            <consortium name="Ensembl"/>
        </authorList>
    </citation>
    <scope>IDENTIFICATION</scope>
</reference>
<keyword evidence="9" id="KW-1185">Reference proteome</keyword>
<keyword evidence="4" id="KW-0472">Membrane</keyword>
<dbReference type="PANTHER" id="PTHR16529:SF8">
    <property type="entry name" value="CD177 ANTIGEN"/>
    <property type="match status" value="1"/>
</dbReference>
<dbReference type="GO" id="GO:2001044">
    <property type="term" value="P:regulation of integrin-mediated signaling pathway"/>
    <property type="evidence" value="ECO:0007669"/>
    <property type="project" value="TreeGrafter"/>
</dbReference>
<dbReference type="PANTHER" id="PTHR16529">
    <property type="entry name" value="CD177 ANTIGEN"/>
    <property type="match status" value="1"/>
</dbReference>
<keyword evidence="3" id="KW-0732">Signal</keyword>
<name>A0A8I5RA65_PAPAN</name>
<comment type="subcellular location">
    <subcellularLocation>
        <location evidence="1">Cell membrane</location>
    </subcellularLocation>
</comment>
<reference evidence="8" key="2">
    <citation type="submission" date="2025-09" db="UniProtKB">
        <authorList>
            <consortium name="Ensembl"/>
        </authorList>
    </citation>
    <scope>IDENTIFICATION</scope>
</reference>
<evidence type="ECO:0000256" key="5">
    <source>
        <dbReference type="ARBA" id="ARBA00023180"/>
    </source>
</evidence>
<dbReference type="SUPFAM" id="SSF57302">
    <property type="entry name" value="Snake toxin-like"/>
    <property type="match status" value="1"/>
</dbReference>
<keyword evidence="5" id="KW-0325">Glycoprotein</keyword>